<reference evidence="3 4" key="1">
    <citation type="submission" date="2006-03" db="EMBL/GenBank/DDBJ databases">
        <authorList>
            <person name="Pinhassi J."/>
            <person name="Pedros-Alio C."/>
            <person name="Ferriera S."/>
            <person name="Johnson J."/>
            <person name="Kravitz S."/>
            <person name="Halpern A."/>
            <person name="Remington K."/>
            <person name="Beeson K."/>
            <person name="Tran B."/>
            <person name="Rogers Y.-H."/>
            <person name="Friedman R."/>
            <person name="Venter J.C."/>
        </authorList>
    </citation>
    <scope>NUCLEOTIDE SEQUENCE [LARGE SCALE GENOMIC DNA]</scope>
    <source>
        <strain evidence="3 4">RED65</strain>
    </source>
</reference>
<dbReference type="Proteomes" id="UP000004263">
    <property type="component" value="Unassembled WGS sequence"/>
</dbReference>
<feature type="chain" id="PRO_5004194571" description="Uncharacterized protein TP-0789 domain-containing protein" evidence="1">
    <location>
        <begin position="20"/>
        <end position="260"/>
    </location>
</feature>
<organism evidence="3 4">
    <name type="scientific">Bermanella marisrubri</name>
    <dbReference type="NCBI Taxonomy" id="207949"/>
    <lineage>
        <taxon>Bacteria</taxon>
        <taxon>Pseudomonadati</taxon>
        <taxon>Pseudomonadota</taxon>
        <taxon>Gammaproteobacteria</taxon>
        <taxon>Oceanospirillales</taxon>
        <taxon>Oceanospirillaceae</taxon>
        <taxon>Bermanella</taxon>
    </lineage>
</organism>
<feature type="domain" description="Uncharacterized protein TP-0789" evidence="2">
    <location>
        <begin position="76"/>
        <end position="258"/>
    </location>
</feature>
<dbReference type="PANTHER" id="PTHR37507">
    <property type="entry name" value="SPORULATION PROTEIN YDCC"/>
    <property type="match status" value="1"/>
</dbReference>
<dbReference type="InterPro" id="IPR052944">
    <property type="entry name" value="Sporulation_related"/>
</dbReference>
<evidence type="ECO:0000259" key="2">
    <source>
        <dbReference type="Pfam" id="PF17131"/>
    </source>
</evidence>
<accession>Q1N547</accession>
<dbReference type="RefSeq" id="WP_007017615.1">
    <property type="nucleotide sequence ID" value="NZ_CH724114.1"/>
</dbReference>
<dbReference type="STRING" id="207949.RED65_00685"/>
<evidence type="ECO:0000313" key="4">
    <source>
        <dbReference type="Proteomes" id="UP000004263"/>
    </source>
</evidence>
<dbReference type="Gene3D" id="2.50.20.10">
    <property type="entry name" value="Lipoprotein localisation LolA/LolB/LppX"/>
    <property type="match status" value="1"/>
</dbReference>
<dbReference type="HOGENOM" id="CLU_074356_1_1_6"/>
<evidence type="ECO:0000256" key="1">
    <source>
        <dbReference type="SAM" id="SignalP"/>
    </source>
</evidence>
<dbReference type="CDD" id="cd16329">
    <property type="entry name" value="LolA_like"/>
    <property type="match status" value="1"/>
</dbReference>
<dbReference type="PANTHER" id="PTHR37507:SF2">
    <property type="entry name" value="SPORULATION PROTEIN YDCC"/>
    <property type="match status" value="1"/>
</dbReference>
<dbReference type="InterPro" id="IPR033399">
    <property type="entry name" value="TP_0789-like"/>
</dbReference>
<comment type="caution">
    <text evidence="3">The sequence shown here is derived from an EMBL/GenBank/DDBJ whole genome shotgun (WGS) entry which is preliminary data.</text>
</comment>
<keyword evidence="1" id="KW-0732">Signal</keyword>
<dbReference type="EMBL" id="AAQH01000002">
    <property type="protein sequence ID" value="EAT13231.1"/>
    <property type="molecule type" value="Genomic_DNA"/>
</dbReference>
<dbReference type="AlphaFoldDB" id="Q1N547"/>
<proteinExistence type="predicted"/>
<dbReference type="OrthoDB" id="9803781at2"/>
<protein>
    <recommendedName>
        <fullName evidence="2">Uncharacterized protein TP-0789 domain-containing protein</fullName>
    </recommendedName>
</protein>
<evidence type="ECO:0000313" key="3">
    <source>
        <dbReference type="EMBL" id="EAT13231.1"/>
    </source>
</evidence>
<dbReference type="Pfam" id="PF17131">
    <property type="entry name" value="LolA_like"/>
    <property type="match status" value="1"/>
</dbReference>
<keyword evidence="4" id="KW-1185">Reference proteome</keyword>
<sequence>MKTVLLLTLSFFMAAGALAHTPQEKGLAIAEEADKRGEGYQDSQVKLRMVLIDNNGDESPRQMRVKTLEGAAEEGDKSLMIFDTPRDQKGVAMLTYTHKAKPDDQWLYLPALKRVKKISSRNKSGPFVGSEFAFEDISSQEVEKYDYKYLRDETVDGKKMFVVERDPKDKYSGYTRQVAWIDQEEYRVWKIDFYDRKNDLLKTLENKDFKQYLDQYWRPSLSVMQNHQTGKATRLEYEAYEFKVGLDERAFTKNSLKRAR</sequence>
<feature type="signal peptide" evidence="1">
    <location>
        <begin position="1"/>
        <end position="19"/>
    </location>
</feature>
<name>Q1N547_9GAMM</name>
<gene>
    <name evidence="3" type="ORF">RED65_00685</name>
</gene>